<evidence type="ECO:0000256" key="1">
    <source>
        <dbReference type="SAM" id="MobiDB-lite"/>
    </source>
</evidence>
<keyword evidence="2" id="KW-1133">Transmembrane helix</keyword>
<dbReference type="EMBL" id="CP141890">
    <property type="protein sequence ID" value="WRT70228.1"/>
    <property type="molecule type" value="Genomic_DNA"/>
</dbReference>
<evidence type="ECO:0000256" key="3">
    <source>
        <dbReference type="SAM" id="SignalP"/>
    </source>
</evidence>
<dbReference type="GeneID" id="87959353"/>
<proteinExistence type="predicted"/>
<protein>
    <recommendedName>
        <fullName evidence="6">Protein BIG1</fullName>
    </recommendedName>
</protein>
<evidence type="ECO:0008006" key="6">
    <source>
        <dbReference type="Google" id="ProtNLM"/>
    </source>
</evidence>
<keyword evidence="2" id="KW-0472">Membrane</keyword>
<keyword evidence="3" id="KW-0732">Signal</keyword>
<name>A0ABZ1D8V8_9TREE</name>
<reference evidence="4 5" key="1">
    <citation type="submission" date="2024-01" db="EMBL/GenBank/DDBJ databases">
        <title>Comparative genomics of Cryptococcus and Kwoniella reveals pathogenesis evolution and contrasting modes of karyotype evolution via chromosome fusion or intercentromeric recombination.</title>
        <authorList>
            <person name="Coelho M.A."/>
            <person name="David-Palma M."/>
            <person name="Shea T."/>
            <person name="Bowers K."/>
            <person name="McGinley-Smith S."/>
            <person name="Mohammad A.W."/>
            <person name="Gnirke A."/>
            <person name="Yurkov A.M."/>
            <person name="Nowrousian M."/>
            <person name="Sun S."/>
            <person name="Cuomo C.A."/>
            <person name="Heitman J."/>
        </authorList>
    </citation>
    <scope>NUCLEOTIDE SEQUENCE [LARGE SCALE GENOMIC DNA]</scope>
    <source>
        <strain evidence="4">CBS 11374</strain>
    </source>
</reference>
<dbReference type="Proteomes" id="UP001329825">
    <property type="component" value="Chromosome 10"/>
</dbReference>
<evidence type="ECO:0000256" key="2">
    <source>
        <dbReference type="SAM" id="Phobius"/>
    </source>
</evidence>
<feature type="transmembrane region" description="Helical" evidence="2">
    <location>
        <begin position="237"/>
        <end position="259"/>
    </location>
</feature>
<evidence type="ECO:0000313" key="4">
    <source>
        <dbReference type="EMBL" id="WRT70228.1"/>
    </source>
</evidence>
<feature type="compositionally biased region" description="Low complexity" evidence="1">
    <location>
        <begin position="192"/>
        <end position="221"/>
    </location>
</feature>
<feature type="signal peptide" evidence="3">
    <location>
        <begin position="1"/>
        <end position="22"/>
    </location>
</feature>
<feature type="chain" id="PRO_5045152177" description="Protein BIG1" evidence="3">
    <location>
        <begin position="23"/>
        <end position="284"/>
    </location>
</feature>
<organism evidence="4 5">
    <name type="scientific">Kwoniella shivajii</name>
    <dbReference type="NCBI Taxonomy" id="564305"/>
    <lineage>
        <taxon>Eukaryota</taxon>
        <taxon>Fungi</taxon>
        <taxon>Dikarya</taxon>
        <taxon>Basidiomycota</taxon>
        <taxon>Agaricomycotina</taxon>
        <taxon>Tremellomycetes</taxon>
        <taxon>Tremellales</taxon>
        <taxon>Cryptococcaceae</taxon>
        <taxon>Kwoniella</taxon>
    </lineage>
</organism>
<evidence type="ECO:0000313" key="5">
    <source>
        <dbReference type="Proteomes" id="UP001329825"/>
    </source>
</evidence>
<dbReference type="RefSeq" id="XP_062794967.1">
    <property type="nucleotide sequence ID" value="XM_062938916.1"/>
</dbReference>
<sequence length="284" mass="30761">MRSSSVCGLLSVALLASSPVIAFRDTSPFLLWNTDPSRAFEDASKLLSGSALTSSEEVYGKLQSLGCDWENLVVLSKDNLHSSHLEELDYPTHDAHVHIPYLSKPSKRNLDCSLKGWAESCGAQIVSSFESRVDNHKNVIVIESTRGESLASIPSDLAEPYIILLTGSGSASSSIQENDNVKRQERPFPTHITQSASATTTLSQPTSTSTTTPRRNSTIPPSDAPLLQRVQLLTTPIITALLITFGLFIPIAVFGISMLTSIQVPPRMMEIGKGLVVGKEKKDQ</sequence>
<feature type="region of interest" description="Disordered" evidence="1">
    <location>
        <begin position="191"/>
        <end position="223"/>
    </location>
</feature>
<gene>
    <name evidence="4" type="ORF">IL334_007223</name>
</gene>
<keyword evidence="2" id="KW-0812">Transmembrane</keyword>
<accession>A0ABZ1D8V8</accession>
<keyword evidence="5" id="KW-1185">Reference proteome</keyword>